<feature type="transmembrane region" description="Helical" evidence="6">
    <location>
        <begin position="192"/>
        <end position="210"/>
    </location>
</feature>
<evidence type="ECO:0000256" key="4">
    <source>
        <dbReference type="ARBA" id="ARBA00022989"/>
    </source>
</evidence>
<evidence type="ECO:0000256" key="1">
    <source>
        <dbReference type="ARBA" id="ARBA00004651"/>
    </source>
</evidence>
<dbReference type="GO" id="GO:0015171">
    <property type="term" value="F:amino acid transmembrane transporter activity"/>
    <property type="evidence" value="ECO:0007669"/>
    <property type="project" value="TreeGrafter"/>
</dbReference>
<organism evidence="7 8">
    <name type="scientific">Agaricicola taiwanensis</name>
    <dbReference type="NCBI Taxonomy" id="591372"/>
    <lineage>
        <taxon>Bacteria</taxon>
        <taxon>Pseudomonadati</taxon>
        <taxon>Pseudomonadota</taxon>
        <taxon>Alphaproteobacteria</taxon>
        <taxon>Rhodobacterales</taxon>
        <taxon>Paracoccaceae</taxon>
        <taxon>Agaricicola</taxon>
    </lineage>
</organism>
<comment type="subcellular location">
    <subcellularLocation>
        <location evidence="1">Cell membrane</location>
        <topology evidence="1">Multi-pass membrane protein</topology>
    </subcellularLocation>
</comment>
<evidence type="ECO:0000313" key="8">
    <source>
        <dbReference type="Proteomes" id="UP000602745"/>
    </source>
</evidence>
<feature type="transmembrane region" description="Helical" evidence="6">
    <location>
        <begin position="156"/>
        <end position="180"/>
    </location>
</feature>
<dbReference type="Pfam" id="PF01810">
    <property type="entry name" value="LysE"/>
    <property type="match status" value="1"/>
</dbReference>
<dbReference type="PIRSF" id="PIRSF006324">
    <property type="entry name" value="LeuE"/>
    <property type="match status" value="1"/>
</dbReference>
<keyword evidence="2" id="KW-1003">Cell membrane</keyword>
<dbReference type="PANTHER" id="PTHR30086">
    <property type="entry name" value="ARGININE EXPORTER PROTEIN ARGO"/>
    <property type="match status" value="1"/>
</dbReference>
<reference evidence="7" key="1">
    <citation type="journal article" date="2014" name="Int. J. Syst. Evol. Microbiol.">
        <title>Complete genome sequence of Corynebacterium casei LMG S-19264T (=DSM 44701T), isolated from a smear-ripened cheese.</title>
        <authorList>
            <consortium name="US DOE Joint Genome Institute (JGI-PGF)"/>
            <person name="Walter F."/>
            <person name="Albersmeier A."/>
            <person name="Kalinowski J."/>
            <person name="Ruckert C."/>
        </authorList>
    </citation>
    <scope>NUCLEOTIDE SEQUENCE</scope>
    <source>
        <strain evidence="7">CCM 7684</strain>
    </source>
</reference>
<dbReference type="InterPro" id="IPR001123">
    <property type="entry name" value="LeuE-type"/>
</dbReference>
<feature type="transmembrane region" description="Helical" evidence="6">
    <location>
        <begin position="113"/>
        <end position="136"/>
    </location>
</feature>
<evidence type="ECO:0000256" key="6">
    <source>
        <dbReference type="SAM" id="Phobius"/>
    </source>
</evidence>
<dbReference type="AlphaFoldDB" id="A0A8J2Y9V3"/>
<keyword evidence="3 6" id="KW-0812">Transmembrane</keyword>
<keyword evidence="4 6" id="KW-1133">Transmembrane helix</keyword>
<proteinExistence type="predicted"/>
<evidence type="ECO:0000313" key="7">
    <source>
        <dbReference type="EMBL" id="GGE27444.1"/>
    </source>
</evidence>
<evidence type="ECO:0000256" key="5">
    <source>
        <dbReference type="ARBA" id="ARBA00023136"/>
    </source>
</evidence>
<keyword evidence="5 6" id="KW-0472">Membrane</keyword>
<dbReference type="RefSeq" id="WP_188407705.1">
    <property type="nucleotide sequence ID" value="NZ_BMCP01000001.1"/>
</dbReference>
<dbReference type="GO" id="GO:0005886">
    <property type="term" value="C:plasma membrane"/>
    <property type="evidence" value="ECO:0007669"/>
    <property type="project" value="UniProtKB-SubCell"/>
</dbReference>
<dbReference type="EMBL" id="BMCP01000001">
    <property type="protein sequence ID" value="GGE27444.1"/>
    <property type="molecule type" value="Genomic_DNA"/>
</dbReference>
<accession>A0A8J2Y9V3</accession>
<feature type="transmembrane region" description="Helical" evidence="6">
    <location>
        <begin position="69"/>
        <end position="92"/>
    </location>
</feature>
<comment type="caution">
    <text evidence="7">The sequence shown here is derived from an EMBL/GenBank/DDBJ whole genome shotgun (WGS) entry which is preliminary data.</text>
</comment>
<gene>
    <name evidence="7" type="ORF">GCM10007276_00790</name>
</gene>
<feature type="transmembrane region" description="Helical" evidence="6">
    <location>
        <begin position="6"/>
        <end position="23"/>
    </location>
</feature>
<dbReference type="Proteomes" id="UP000602745">
    <property type="component" value="Unassembled WGS sequence"/>
</dbReference>
<name>A0A8J2Y9V3_9RHOB</name>
<protein>
    <submittedName>
        <fullName evidence="7">Amino acid transporter</fullName>
    </submittedName>
</protein>
<feature type="transmembrane region" description="Helical" evidence="6">
    <location>
        <begin position="44"/>
        <end position="63"/>
    </location>
</feature>
<keyword evidence="8" id="KW-1185">Reference proteome</keyword>
<evidence type="ECO:0000256" key="3">
    <source>
        <dbReference type="ARBA" id="ARBA00022692"/>
    </source>
</evidence>
<evidence type="ECO:0000256" key="2">
    <source>
        <dbReference type="ARBA" id="ARBA00022475"/>
    </source>
</evidence>
<reference evidence="7" key="2">
    <citation type="submission" date="2020-09" db="EMBL/GenBank/DDBJ databases">
        <authorList>
            <person name="Sun Q."/>
            <person name="Sedlacek I."/>
        </authorList>
    </citation>
    <scope>NUCLEOTIDE SEQUENCE</scope>
    <source>
        <strain evidence="7">CCM 7684</strain>
    </source>
</reference>
<sequence>MEFVPNLAILAAYAVACVALTLTPGPDMTLFLGKTLAQSRAAGFAAYAGASAGLVVHTMLAAIGLSALLAASATAFTVLKIAGALYLMWLAVQAIRHGSAFSPGEGVAKAAQPLYRVFLSGLGINLLNPKIIVFFVTFLPQFVSAADPHAAGKLVFLGLMFIVIATPFSVAMILGADQIAGLLRRSPKVTRIVDYVFATVLGGFAVKLFLTRAN</sequence>
<dbReference type="PANTHER" id="PTHR30086:SF20">
    <property type="entry name" value="ARGININE EXPORTER PROTEIN ARGO-RELATED"/>
    <property type="match status" value="1"/>
</dbReference>